<comment type="similarity">
    <text evidence="2">Belongs to the amidase family.</text>
</comment>
<feature type="binding site" evidence="6">
    <location>
        <position position="206"/>
    </location>
    <ligand>
        <name>substrate</name>
    </ligand>
</feature>
<evidence type="ECO:0000259" key="7">
    <source>
        <dbReference type="Pfam" id="PF01425"/>
    </source>
</evidence>
<dbReference type="PANTHER" id="PTHR46072:SF2">
    <property type="entry name" value="AMIDASE (EUROFUNG)"/>
    <property type="match status" value="1"/>
</dbReference>
<dbReference type="SUPFAM" id="SSF75304">
    <property type="entry name" value="Amidase signature (AS) enzymes"/>
    <property type="match status" value="1"/>
</dbReference>
<keyword evidence="9" id="KW-1185">Reference proteome</keyword>
<keyword evidence="4" id="KW-0378">Hydrolase</keyword>
<dbReference type="Proteomes" id="UP000076722">
    <property type="component" value="Unassembled WGS sequence"/>
</dbReference>
<evidence type="ECO:0000256" key="3">
    <source>
        <dbReference type="ARBA" id="ARBA00012922"/>
    </source>
</evidence>
<dbReference type="STRING" id="1314777.A0A164U7Z5"/>
<proteinExistence type="inferred from homology"/>
<organism evidence="8 9">
    <name type="scientific">Sistotremastrum niveocremeum HHB9708</name>
    <dbReference type="NCBI Taxonomy" id="1314777"/>
    <lineage>
        <taxon>Eukaryota</taxon>
        <taxon>Fungi</taxon>
        <taxon>Dikarya</taxon>
        <taxon>Basidiomycota</taxon>
        <taxon>Agaricomycotina</taxon>
        <taxon>Agaricomycetes</taxon>
        <taxon>Sistotremastrales</taxon>
        <taxon>Sistotremastraceae</taxon>
        <taxon>Sertulicium</taxon>
        <taxon>Sertulicium niveocremeum</taxon>
    </lineage>
</organism>
<dbReference type="Gene3D" id="3.90.1300.10">
    <property type="entry name" value="Amidase signature (AS) domain"/>
    <property type="match status" value="1"/>
</dbReference>
<evidence type="ECO:0000256" key="4">
    <source>
        <dbReference type="ARBA" id="ARBA00022801"/>
    </source>
</evidence>
<reference evidence="8 9" key="1">
    <citation type="journal article" date="2016" name="Mol. Biol. Evol.">
        <title>Comparative Genomics of Early-Diverging Mushroom-Forming Fungi Provides Insights into the Origins of Lignocellulose Decay Capabilities.</title>
        <authorList>
            <person name="Nagy L.G."/>
            <person name="Riley R."/>
            <person name="Tritt A."/>
            <person name="Adam C."/>
            <person name="Daum C."/>
            <person name="Floudas D."/>
            <person name="Sun H."/>
            <person name="Yadav J.S."/>
            <person name="Pangilinan J."/>
            <person name="Larsson K.H."/>
            <person name="Matsuura K."/>
            <person name="Barry K."/>
            <person name="Labutti K."/>
            <person name="Kuo R."/>
            <person name="Ohm R.A."/>
            <person name="Bhattacharya S.S."/>
            <person name="Shirouzu T."/>
            <person name="Yoshinaga Y."/>
            <person name="Martin F.M."/>
            <person name="Grigoriev I.V."/>
            <person name="Hibbett D.S."/>
        </authorList>
    </citation>
    <scope>NUCLEOTIDE SEQUENCE [LARGE SCALE GENOMIC DNA]</scope>
    <source>
        <strain evidence="8 9">HHB9708</strain>
    </source>
</reference>
<dbReference type="OrthoDB" id="6428749at2759"/>
<dbReference type="InterPro" id="IPR036928">
    <property type="entry name" value="AS_sf"/>
</dbReference>
<feature type="binding site" evidence="6">
    <location>
        <begin position="227"/>
        <end position="230"/>
    </location>
    <ligand>
        <name>substrate</name>
    </ligand>
</feature>
<evidence type="ECO:0000256" key="6">
    <source>
        <dbReference type="PIRSR" id="PIRSR001221-2"/>
    </source>
</evidence>
<evidence type="ECO:0000256" key="1">
    <source>
        <dbReference type="ARBA" id="ARBA00001311"/>
    </source>
</evidence>
<sequence length="559" mass="61113">MTASWEELAANKKRAQAESIPKEWLINTPPDSQLNVSKVPLECGLLSEREVEITELKDVDVLLQRLAASDYSAVEVTTAFYKRAIVAHQLTNCLTEIFIDRALAWARELDESLKKNGKPKGPLHGLPISLKDQLCIEGLDTTMGYISWIGKPASKNAVLVDILLEAGAVPFVRTNVPQTLMWPETFNLIFGRTTNPYNRSLTSGGSSGGEGALIALGGSILGVGSDVGGSVRIPAAFNGLYGLRPSYNRIPYQDAVNSMEGQESIYSVFGPLSPRMSGIKAFTKAVIDSEPWRRDPVAIRKAWDEKAYQLEEHGNGQNLVFGILWDDDWVVPHPPVKRALQRTKDALLKAGHKTVDWKALKHGDIYAVGGAIWAADGGKDFDTTCAPTGEPLISTMLPSSTEDTPEPPAFRQRAKKTAYELWQIHKQKRALRKEYLDSWEATKSVTGTGRPIDAIISPVAPWAPPPHGKNTSAAYTLIWNTLDYAACVFPVTTVNPAIDVVAPPHDFKNKDDQATYELYDPEVFKGAPVGLQVVGRPQEEEAVIALTEIVAAALKGLPE</sequence>
<evidence type="ECO:0000313" key="8">
    <source>
        <dbReference type="EMBL" id="KZS93000.1"/>
    </source>
</evidence>
<dbReference type="Pfam" id="PF01425">
    <property type="entry name" value="Amidase"/>
    <property type="match status" value="1"/>
</dbReference>
<feature type="active site" description="Charge relay system" evidence="5">
    <location>
        <position position="206"/>
    </location>
</feature>
<gene>
    <name evidence="8" type="ORF">SISNIDRAFT_411731</name>
</gene>
<feature type="active site" description="Acyl-ester intermediate" evidence="5">
    <location>
        <position position="230"/>
    </location>
</feature>
<dbReference type="PANTHER" id="PTHR46072">
    <property type="entry name" value="AMIDASE-RELATED-RELATED"/>
    <property type="match status" value="1"/>
</dbReference>
<protein>
    <recommendedName>
        <fullName evidence="3">amidase</fullName>
        <ecNumber evidence="3">3.5.1.4</ecNumber>
    </recommendedName>
</protein>
<accession>A0A164U7Z5</accession>
<evidence type="ECO:0000256" key="5">
    <source>
        <dbReference type="PIRSR" id="PIRSR001221-1"/>
    </source>
</evidence>
<dbReference type="InterPro" id="IPR020556">
    <property type="entry name" value="Amidase_CS"/>
</dbReference>
<dbReference type="PIRSF" id="PIRSF001221">
    <property type="entry name" value="Amidase_fungi"/>
    <property type="match status" value="1"/>
</dbReference>
<dbReference type="AlphaFoldDB" id="A0A164U7Z5"/>
<evidence type="ECO:0000256" key="2">
    <source>
        <dbReference type="ARBA" id="ARBA00009199"/>
    </source>
</evidence>
<name>A0A164U7Z5_9AGAM</name>
<feature type="binding site" evidence="6">
    <location>
        <position position="180"/>
    </location>
    <ligand>
        <name>substrate</name>
    </ligand>
</feature>
<evidence type="ECO:0000313" key="9">
    <source>
        <dbReference type="Proteomes" id="UP000076722"/>
    </source>
</evidence>
<dbReference type="EMBL" id="KV419408">
    <property type="protein sequence ID" value="KZS93000.1"/>
    <property type="molecule type" value="Genomic_DNA"/>
</dbReference>
<feature type="domain" description="Amidase" evidence="7">
    <location>
        <begin position="75"/>
        <end position="543"/>
    </location>
</feature>
<comment type="catalytic activity">
    <reaction evidence="1">
        <text>a monocarboxylic acid amide + H2O = a monocarboxylate + NH4(+)</text>
        <dbReference type="Rhea" id="RHEA:12020"/>
        <dbReference type="ChEBI" id="CHEBI:15377"/>
        <dbReference type="ChEBI" id="CHEBI:28938"/>
        <dbReference type="ChEBI" id="CHEBI:35757"/>
        <dbReference type="ChEBI" id="CHEBI:83628"/>
        <dbReference type="EC" id="3.5.1.4"/>
    </reaction>
</comment>
<dbReference type="EC" id="3.5.1.4" evidence="3"/>
<dbReference type="PROSITE" id="PS00571">
    <property type="entry name" value="AMIDASES"/>
    <property type="match status" value="1"/>
</dbReference>
<feature type="active site" description="Charge relay system" evidence="5">
    <location>
        <position position="131"/>
    </location>
</feature>
<dbReference type="GO" id="GO:0004040">
    <property type="term" value="F:amidase activity"/>
    <property type="evidence" value="ECO:0007669"/>
    <property type="project" value="UniProtKB-EC"/>
</dbReference>
<dbReference type="InterPro" id="IPR023631">
    <property type="entry name" value="Amidase_dom"/>
</dbReference>